<keyword evidence="2 4" id="KW-0819">tRNA processing</keyword>
<dbReference type="EC" id="5.4.99.12" evidence="4"/>
<evidence type="ECO:0000256" key="1">
    <source>
        <dbReference type="ARBA" id="ARBA00009375"/>
    </source>
</evidence>
<feature type="domain" description="Pseudouridine synthase I TruA alpha/beta" evidence="8">
    <location>
        <begin position="5"/>
        <end position="103"/>
    </location>
</feature>
<comment type="subunit">
    <text evidence="4">Homodimer.</text>
</comment>
<dbReference type="InterPro" id="IPR020095">
    <property type="entry name" value="PsdUridine_synth_TruA_C"/>
</dbReference>
<protein>
    <recommendedName>
        <fullName evidence="4">tRNA pseudouridine synthase A</fullName>
        <ecNumber evidence="4">5.4.99.12</ecNumber>
    </recommendedName>
    <alternativeName>
        <fullName evidence="4">tRNA pseudouridine(38-40) synthase</fullName>
    </alternativeName>
    <alternativeName>
        <fullName evidence="4">tRNA pseudouridylate synthase I</fullName>
    </alternativeName>
    <alternativeName>
        <fullName evidence="4">tRNA-uridine isomerase I</fullName>
    </alternativeName>
</protein>
<dbReference type="GO" id="GO:0160147">
    <property type="term" value="F:tRNA pseudouridine(38-40) synthase activity"/>
    <property type="evidence" value="ECO:0007669"/>
    <property type="project" value="UniProtKB-EC"/>
</dbReference>
<dbReference type="SUPFAM" id="SSF55120">
    <property type="entry name" value="Pseudouridine synthase"/>
    <property type="match status" value="1"/>
</dbReference>
<dbReference type="GO" id="GO:0003723">
    <property type="term" value="F:RNA binding"/>
    <property type="evidence" value="ECO:0007669"/>
    <property type="project" value="InterPro"/>
</dbReference>
<dbReference type="CDD" id="cd02570">
    <property type="entry name" value="PseudoU_synth_EcTruA"/>
    <property type="match status" value="1"/>
</dbReference>
<dbReference type="InterPro" id="IPR020097">
    <property type="entry name" value="PsdUridine_synth_TruA_a/b_dom"/>
</dbReference>
<evidence type="ECO:0000256" key="3">
    <source>
        <dbReference type="ARBA" id="ARBA00023235"/>
    </source>
</evidence>
<dbReference type="GO" id="GO:0031119">
    <property type="term" value="P:tRNA pseudouridine synthesis"/>
    <property type="evidence" value="ECO:0007669"/>
    <property type="project" value="UniProtKB-UniRule"/>
</dbReference>
<feature type="active site" description="Nucleophile" evidence="4 5">
    <location>
        <position position="51"/>
    </location>
</feature>
<feature type="domain" description="Pseudouridine synthase I TruA alpha/beta" evidence="8">
    <location>
        <begin position="142"/>
        <end position="244"/>
    </location>
</feature>
<gene>
    <name evidence="4 9" type="primary">truA</name>
    <name evidence="9" type="ORF">H9702_02840</name>
</gene>
<comment type="caution">
    <text evidence="9">The sequence shown here is derived from an EMBL/GenBank/DDBJ whole genome shotgun (WGS) entry which is preliminary data.</text>
</comment>
<dbReference type="EMBL" id="DWWM01000015">
    <property type="protein sequence ID" value="HJC36050.1"/>
    <property type="molecule type" value="Genomic_DNA"/>
</dbReference>
<dbReference type="Gene3D" id="3.30.70.660">
    <property type="entry name" value="Pseudouridine synthase I, catalytic domain, C-terminal subdomain"/>
    <property type="match status" value="1"/>
</dbReference>
<comment type="similarity">
    <text evidence="1 4 7">Belongs to the tRNA pseudouridine synthase TruA family.</text>
</comment>
<dbReference type="PIRSF" id="PIRSF001430">
    <property type="entry name" value="tRNA_psdUrid_synth"/>
    <property type="match status" value="1"/>
</dbReference>
<keyword evidence="3 4" id="KW-0413">Isomerase</keyword>
<proteinExistence type="inferred from homology"/>
<reference evidence="9" key="2">
    <citation type="submission" date="2021-04" db="EMBL/GenBank/DDBJ databases">
        <authorList>
            <person name="Gilroy R."/>
        </authorList>
    </citation>
    <scope>NUCLEOTIDE SEQUENCE</scope>
    <source>
        <strain evidence="9">CHK187-11901</strain>
    </source>
</reference>
<dbReference type="InterPro" id="IPR001406">
    <property type="entry name" value="PsdUridine_synth_TruA"/>
</dbReference>
<dbReference type="PANTHER" id="PTHR11142">
    <property type="entry name" value="PSEUDOURIDYLATE SYNTHASE"/>
    <property type="match status" value="1"/>
</dbReference>
<evidence type="ECO:0000313" key="10">
    <source>
        <dbReference type="Proteomes" id="UP000823896"/>
    </source>
</evidence>
<accession>A0A9D2NRK5</accession>
<dbReference type="InterPro" id="IPR020103">
    <property type="entry name" value="PsdUridine_synth_cat_dom_sf"/>
</dbReference>
<comment type="caution">
    <text evidence="4">Lacks conserved residue(s) required for the propagation of feature annotation.</text>
</comment>
<evidence type="ECO:0000259" key="8">
    <source>
        <dbReference type="Pfam" id="PF01416"/>
    </source>
</evidence>
<sequence>MRLKATVSYDGSGYAGWQRQDNALGIESIIMDVMERIHHHPVEITGSGRTDAGVHAIAQVFHFDSELKMSKEQWRRAMNALLPADIRMQDVEKVREDFHARFDAISKRYDYYLSYDVDNPFLQRYRAFYRGRLNIERMKECAALFVGTHDFTSFTSSRIDPRKSRVRTITMCTIEETTDGLHFRLEGNSFLRYMVRMIVGTLIEAGRDRLSVQEVKAMLEAKDKEACRYKASGSGLYLVEVRYPEEEA</sequence>
<feature type="binding site" evidence="4 6">
    <location>
        <position position="109"/>
    </location>
    <ligand>
        <name>substrate</name>
    </ligand>
</feature>
<evidence type="ECO:0000256" key="5">
    <source>
        <dbReference type="PIRSR" id="PIRSR001430-1"/>
    </source>
</evidence>
<evidence type="ECO:0000256" key="2">
    <source>
        <dbReference type="ARBA" id="ARBA00022694"/>
    </source>
</evidence>
<comment type="function">
    <text evidence="4">Formation of pseudouridine at positions 38, 39 and 40 in the anticodon stem and loop of transfer RNAs.</text>
</comment>
<dbReference type="InterPro" id="IPR020094">
    <property type="entry name" value="TruA/RsuA/RluB/E/F_N"/>
</dbReference>
<reference evidence="9" key="1">
    <citation type="journal article" date="2021" name="PeerJ">
        <title>Extensive microbial diversity within the chicken gut microbiome revealed by metagenomics and culture.</title>
        <authorList>
            <person name="Gilroy R."/>
            <person name="Ravi A."/>
            <person name="Getino M."/>
            <person name="Pursley I."/>
            <person name="Horton D.L."/>
            <person name="Alikhan N.F."/>
            <person name="Baker D."/>
            <person name="Gharbi K."/>
            <person name="Hall N."/>
            <person name="Watson M."/>
            <person name="Adriaenssens E.M."/>
            <person name="Foster-Nyarko E."/>
            <person name="Jarju S."/>
            <person name="Secka A."/>
            <person name="Antonio M."/>
            <person name="Oren A."/>
            <person name="Chaudhuri R.R."/>
            <person name="La Ragione R."/>
            <person name="Hildebrand F."/>
            <person name="Pallen M.J."/>
        </authorList>
    </citation>
    <scope>NUCLEOTIDE SEQUENCE</scope>
    <source>
        <strain evidence="9">CHK187-11901</strain>
    </source>
</reference>
<dbReference type="AlphaFoldDB" id="A0A9D2NRK5"/>
<evidence type="ECO:0000256" key="7">
    <source>
        <dbReference type="RuleBase" id="RU003792"/>
    </source>
</evidence>
<organism evidence="9 10">
    <name type="scientific">Candidatus Merdibacter merdavium</name>
    <dbReference type="NCBI Taxonomy" id="2838692"/>
    <lineage>
        <taxon>Bacteria</taxon>
        <taxon>Bacillati</taxon>
        <taxon>Bacillota</taxon>
        <taxon>Erysipelotrichia</taxon>
        <taxon>Erysipelotrichales</taxon>
        <taxon>Erysipelotrichaceae</taxon>
        <taxon>Merdibacter</taxon>
    </lineage>
</organism>
<dbReference type="Pfam" id="PF01416">
    <property type="entry name" value="PseudoU_synth_1"/>
    <property type="match status" value="2"/>
</dbReference>
<dbReference type="Gene3D" id="3.30.70.580">
    <property type="entry name" value="Pseudouridine synthase I, catalytic domain, N-terminal subdomain"/>
    <property type="match status" value="1"/>
</dbReference>
<dbReference type="PANTHER" id="PTHR11142:SF0">
    <property type="entry name" value="TRNA PSEUDOURIDINE SYNTHASE-LIKE 1"/>
    <property type="match status" value="1"/>
</dbReference>
<dbReference type="FunFam" id="3.30.70.580:FF:000001">
    <property type="entry name" value="tRNA pseudouridine synthase A"/>
    <property type="match status" value="1"/>
</dbReference>
<evidence type="ECO:0000313" key="9">
    <source>
        <dbReference type="EMBL" id="HJC36050.1"/>
    </source>
</evidence>
<evidence type="ECO:0000256" key="6">
    <source>
        <dbReference type="PIRSR" id="PIRSR001430-2"/>
    </source>
</evidence>
<name>A0A9D2NRK5_9FIRM</name>
<dbReference type="HAMAP" id="MF_00171">
    <property type="entry name" value="TruA"/>
    <property type="match status" value="1"/>
</dbReference>
<evidence type="ECO:0000256" key="4">
    <source>
        <dbReference type="HAMAP-Rule" id="MF_00171"/>
    </source>
</evidence>
<comment type="catalytic activity">
    <reaction evidence="4 7">
        <text>uridine(38/39/40) in tRNA = pseudouridine(38/39/40) in tRNA</text>
        <dbReference type="Rhea" id="RHEA:22376"/>
        <dbReference type="Rhea" id="RHEA-COMP:10085"/>
        <dbReference type="Rhea" id="RHEA-COMP:10087"/>
        <dbReference type="ChEBI" id="CHEBI:65314"/>
        <dbReference type="ChEBI" id="CHEBI:65315"/>
        <dbReference type="EC" id="5.4.99.12"/>
    </reaction>
</comment>
<dbReference type="NCBIfam" id="TIGR00071">
    <property type="entry name" value="hisT_truA"/>
    <property type="match status" value="1"/>
</dbReference>
<dbReference type="Proteomes" id="UP000823896">
    <property type="component" value="Unassembled WGS sequence"/>
</dbReference>